<feature type="transmembrane region" description="Helical" evidence="6">
    <location>
        <begin position="622"/>
        <end position="643"/>
    </location>
</feature>
<keyword evidence="3 6" id="KW-0812">Transmembrane</keyword>
<dbReference type="PIRSF" id="PIRSF018968">
    <property type="entry name" value="ABC_permease_BceB"/>
    <property type="match status" value="1"/>
</dbReference>
<keyword evidence="6" id="KW-0813">Transport</keyword>
<feature type="transmembrane region" description="Helical" evidence="6">
    <location>
        <begin position="588"/>
        <end position="610"/>
    </location>
</feature>
<name>A0A4R9C2Z9_9FIRM</name>
<reference evidence="8 9" key="1">
    <citation type="submission" date="2019-01" db="EMBL/GenBank/DDBJ databases">
        <title>Draft Genome Sequences of Helcococcus ovis Strains Isolated from the Uterus and Vagina of Dairy Cows with Metritis.</title>
        <authorList>
            <person name="Cunha F."/>
            <person name="Jeon S.J."/>
            <person name="Kutzer P."/>
            <person name="Galvao K.N."/>
        </authorList>
    </citation>
    <scope>NUCLEOTIDE SEQUENCE [LARGE SCALE GENOMIC DNA]</scope>
    <source>
        <strain evidence="8 9">KG-37</strain>
    </source>
</reference>
<evidence type="ECO:0000256" key="4">
    <source>
        <dbReference type="ARBA" id="ARBA00022989"/>
    </source>
</evidence>
<dbReference type="Pfam" id="PF02687">
    <property type="entry name" value="FtsX"/>
    <property type="match status" value="1"/>
</dbReference>
<dbReference type="InterPro" id="IPR052536">
    <property type="entry name" value="ABC-4_Integral_Memb_Prot"/>
</dbReference>
<evidence type="ECO:0000256" key="3">
    <source>
        <dbReference type="ARBA" id="ARBA00022692"/>
    </source>
</evidence>
<evidence type="ECO:0000313" key="8">
    <source>
        <dbReference type="EMBL" id="TFF65059.1"/>
    </source>
</evidence>
<feature type="transmembrane region" description="Helical" evidence="6">
    <location>
        <begin position="58"/>
        <end position="77"/>
    </location>
</feature>
<dbReference type="PANTHER" id="PTHR46795">
    <property type="entry name" value="ABC TRANSPORTER PERMEASE-RELATED-RELATED"/>
    <property type="match status" value="1"/>
</dbReference>
<keyword evidence="4 6" id="KW-1133">Transmembrane helix</keyword>
<dbReference type="GO" id="GO:0055085">
    <property type="term" value="P:transmembrane transport"/>
    <property type="evidence" value="ECO:0007669"/>
    <property type="project" value="UniProtKB-UniRule"/>
</dbReference>
<feature type="transmembrane region" description="Helical" evidence="6">
    <location>
        <begin position="229"/>
        <end position="253"/>
    </location>
</feature>
<evidence type="ECO:0000259" key="7">
    <source>
        <dbReference type="Pfam" id="PF02687"/>
    </source>
</evidence>
<dbReference type="AlphaFoldDB" id="A0A4R9C2Z9"/>
<evidence type="ECO:0000256" key="6">
    <source>
        <dbReference type="PIRNR" id="PIRNR018968"/>
    </source>
</evidence>
<organism evidence="8 9">
    <name type="scientific">Helcococcus ovis</name>
    <dbReference type="NCBI Taxonomy" id="72026"/>
    <lineage>
        <taxon>Bacteria</taxon>
        <taxon>Bacillati</taxon>
        <taxon>Bacillota</taxon>
        <taxon>Tissierellia</taxon>
        <taxon>Tissierellales</taxon>
        <taxon>Peptoniphilaceae</taxon>
        <taxon>Helcococcus</taxon>
    </lineage>
</organism>
<dbReference type="EMBL" id="SCFR01000025">
    <property type="protein sequence ID" value="TFF65059.1"/>
    <property type="molecule type" value="Genomic_DNA"/>
</dbReference>
<evidence type="ECO:0000256" key="5">
    <source>
        <dbReference type="ARBA" id="ARBA00023136"/>
    </source>
</evidence>
<proteinExistence type="inferred from homology"/>
<feature type="transmembrane region" description="Helical" evidence="6">
    <location>
        <begin position="105"/>
        <end position="128"/>
    </location>
</feature>
<gene>
    <name evidence="8" type="ORF">EQF91_06665</name>
</gene>
<feature type="transmembrane region" description="Helical" evidence="6">
    <location>
        <begin position="148"/>
        <end position="171"/>
    </location>
</feature>
<comment type="similarity">
    <text evidence="6">Belongs to the ABC-4 integral membrane protein family.</text>
</comment>
<feature type="domain" description="ABC3 transporter permease C-terminal" evidence="7">
    <location>
        <begin position="62"/>
        <end position="175"/>
    </location>
</feature>
<evidence type="ECO:0000256" key="2">
    <source>
        <dbReference type="ARBA" id="ARBA00022475"/>
    </source>
</evidence>
<evidence type="ECO:0000313" key="9">
    <source>
        <dbReference type="Proteomes" id="UP000297454"/>
    </source>
</evidence>
<dbReference type="InterPro" id="IPR003838">
    <property type="entry name" value="ABC3_permease_C"/>
</dbReference>
<feature type="transmembrane region" description="Helical" evidence="6">
    <location>
        <begin position="200"/>
        <end position="217"/>
    </location>
</feature>
<feature type="transmembrane region" description="Helical" evidence="6">
    <location>
        <begin position="529"/>
        <end position="554"/>
    </location>
</feature>
<dbReference type="GO" id="GO:0005886">
    <property type="term" value="C:plasma membrane"/>
    <property type="evidence" value="ECO:0007669"/>
    <property type="project" value="UniProtKB-SubCell"/>
</dbReference>
<dbReference type="PANTHER" id="PTHR46795:SF3">
    <property type="entry name" value="ABC TRANSPORTER PERMEASE"/>
    <property type="match status" value="1"/>
</dbReference>
<sequence>MNNVYLKLSIDNIKNNKKIYYPFILSSTLSIFLMYIITSFKFNPNIINIPFASGLMQILNLGSIVINVFVFIFLFYTNSFIIKRRKRELGLYGILGMEKKHVAKVVFYELFIIYLISLIVGFSVSLLLDKIMYLILLKMIGQGVKLGFYISYPSIIFVGEYISIVYLLMYVNSLRYIHLSNPIELLNSNKIGEKEPKAKFIFSIIGISLVGIGYYLSITTKNPLRAIPVFFVAVILVILGTYILFTTVSITILKIMKKTKKIYYKPENFISISGMIYRMKQNAVGLANIAILSTMVLVGISTTFSLWIGVKSIVDTRYPKDIVMQINNIHSTTESNNIDKIINEENKKMNIKSTDFTSYDYLSFSAKIIDGKISTVSTGFGAFTNSYLIDIVHLEDYNKNFNQNLELKNDEIFIFSEGNDKKIKNIEIFGKKYFVKNKLDKYNYIETSPHMMVNKFKIIVKDFEEFKKILLLTAEKGKHTRYRQIYYNTNTSKENDSELVHNITQSLKNTKHVFDIEAKSTGEVELKSLYVGIFFIGIFLSVLFLIATIIIMYYKQIAEGIEDKSRFEIMQKVGLDKEMIKKSINSQILVVFFMPLIVAFIHLIFAFPLIKLLLGVLMLINIKLFIITTMASILIFSIVYYLIYKITSRVYYNSIK</sequence>
<protein>
    <submittedName>
        <fullName evidence="8">ABC transporter permease</fullName>
    </submittedName>
</protein>
<dbReference type="GeneID" id="97031537"/>
<feature type="transmembrane region" description="Helical" evidence="6">
    <location>
        <begin position="285"/>
        <end position="310"/>
    </location>
</feature>
<dbReference type="RefSeq" id="WP_134711774.1">
    <property type="nucleotide sequence ID" value="NZ_CP119081.1"/>
</dbReference>
<comment type="caution">
    <text evidence="8">The sequence shown here is derived from an EMBL/GenBank/DDBJ whole genome shotgun (WGS) entry which is preliminary data.</text>
</comment>
<evidence type="ECO:0000256" key="1">
    <source>
        <dbReference type="ARBA" id="ARBA00004651"/>
    </source>
</evidence>
<keyword evidence="9" id="KW-1185">Reference proteome</keyword>
<dbReference type="Proteomes" id="UP000297454">
    <property type="component" value="Unassembled WGS sequence"/>
</dbReference>
<keyword evidence="5 6" id="KW-0472">Membrane</keyword>
<comment type="subcellular location">
    <subcellularLocation>
        <location evidence="1 6">Cell membrane</location>
        <topology evidence="1 6">Multi-pass membrane protein</topology>
    </subcellularLocation>
</comment>
<keyword evidence="2 6" id="KW-1003">Cell membrane</keyword>
<dbReference type="OrthoDB" id="9781780at2"/>
<dbReference type="InterPro" id="IPR027022">
    <property type="entry name" value="ABC_permease_BceB-typ"/>
</dbReference>
<feature type="transmembrane region" description="Helical" evidence="6">
    <location>
        <begin position="20"/>
        <end position="38"/>
    </location>
</feature>
<accession>A0A4R9C2Z9</accession>